<evidence type="ECO:0000256" key="13">
    <source>
        <dbReference type="ARBA" id="ARBA00024861"/>
    </source>
</evidence>
<dbReference type="AlphaFoldDB" id="A0A1J5IJ37"/>
<evidence type="ECO:0000256" key="9">
    <source>
        <dbReference type="ARBA" id="ARBA00022679"/>
    </source>
</evidence>
<keyword evidence="6" id="KW-0963">Cytoplasm</keyword>
<evidence type="ECO:0000256" key="4">
    <source>
        <dbReference type="ARBA" id="ARBA00011946"/>
    </source>
</evidence>
<keyword evidence="7" id="KW-0028">Amino-acid biosynthesis</keyword>
<dbReference type="STRING" id="1817892.AUK40_04685"/>
<keyword evidence="9 17" id="KW-0808">Transferase</keyword>
<proteinExistence type="predicted"/>
<keyword evidence="12" id="KW-0368">Histidine biosynthesis</keyword>
<dbReference type="PANTHER" id="PTHR21403">
    <property type="entry name" value="ATP PHOSPHORIBOSYLTRANSFERASE ATP-PRTASE"/>
    <property type="match status" value="1"/>
</dbReference>
<dbReference type="InterPro" id="IPR001348">
    <property type="entry name" value="ATP_PRibTrfase_HisG"/>
</dbReference>
<dbReference type="InterPro" id="IPR018198">
    <property type="entry name" value="ATP_PRibTrfase_CS"/>
</dbReference>
<evidence type="ECO:0000256" key="10">
    <source>
        <dbReference type="ARBA" id="ARBA00022741"/>
    </source>
</evidence>
<name>A0A1J5IJ37_9BACT</name>
<reference evidence="17 18" key="1">
    <citation type="journal article" date="2016" name="Environ. Microbiol.">
        <title>Genomic resolution of a cold subsurface aquifer community provides metabolic insights for novel microbes adapted to high CO concentrations.</title>
        <authorList>
            <person name="Probst A.J."/>
            <person name="Castelle C.J."/>
            <person name="Singh A."/>
            <person name="Brown C.T."/>
            <person name="Anantharaman K."/>
            <person name="Sharon I."/>
            <person name="Hug L.A."/>
            <person name="Burstein D."/>
            <person name="Emerson J.B."/>
            <person name="Thomas B.C."/>
            <person name="Banfield J.F."/>
        </authorList>
    </citation>
    <scope>NUCLEOTIDE SEQUENCE [LARGE SCALE GENOMIC DNA]</scope>
    <source>
        <strain evidence="17">CG2_30_54_11</strain>
    </source>
</reference>
<evidence type="ECO:0000256" key="8">
    <source>
        <dbReference type="ARBA" id="ARBA00022676"/>
    </source>
</evidence>
<evidence type="ECO:0000259" key="16">
    <source>
        <dbReference type="Pfam" id="PF01634"/>
    </source>
</evidence>
<dbReference type="Gene3D" id="3.40.190.10">
    <property type="entry name" value="Periplasmic binding protein-like II"/>
    <property type="match status" value="2"/>
</dbReference>
<evidence type="ECO:0000256" key="6">
    <source>
        <dbReference type="ARBA" id="ARBA00022490"/>
    </source>
</evidence>
<dbReference type="Pfam" id="PF01634">
    <property type="entry name" value="HisG"/>
    <property type="match status" value="1"/>
</dbReference>
<comment type="catalytic activity">
    <reaction evidence="1">
        <text>1-(5-phospho-beta-D-ribosyl)-ATP + diphosphate = 5-phospho-alpha-D-ribose 1-diphosphate + ATP</text>
        <dbReference type="Rhea" id="RHEA:18473"/>
        <dbReference type="ChEBI" id="CHEBI:30616"/>
        <dbReference type="ChEBI" id="CHEBI:33019"/>
        <dbReference type="ChEBI" id="CHEBI:58017"/>
        <dbReference type="ChEBI" id="CHEBI:73183"/>
        <dbReference type="EC" id="2.4.2.17"/>
    </reaction>
</comment>
<comment type="subcellular location">
    <subcellularLocation>
        <location evidence="2">Cytoplasm</location>
    </subcellularLocation>
</comment>
<dbReference type="EC" id="2.4.2.17" evidence="4 14"/>
<evidence type="ECO:0000256" key="7">
    <source>
        <dbReference type="ARBA" id="ARBA00022605"/>
    </source>
</evidence>
<evidence type="ECO:0000256" key="14">
    <source>
        <dbReference type="NCBIfam" id="TIGR00070"/>
    </source>
</evidence>
<comment type="pathway">
    <text evidence="3">Amino-acid biosynthesis; L-histidine biosynthesis; L-histidine from 5-phospho-alpha-D-ribose 1-diphosphate: step 1/9.</text>
</comment>
<dbReference type="GO" id="GO:0003879">
    <property type="term" value="F:ATP phosphoribosyltransferase activity"/>
    <property type="evidence" value="ECO:0007669"/>
    <property type="project" value="UniProtKB-UniRule"/>
</dbReference>
<dbReference type="UniPathway" id="UPA00031">
    <property type="reaction ID" value="UER00006"/>
</dbReference>
<evidence type="ECO:0000256" key="1">
    <source>
        <dbReference type="ARBA" id="ARBA00000915"/>
    </source>
</evidence>
<keyword evidence="10" id="KW-0547">Nucleotide-binding</keyword>
<feature type="domain" description="ATP phosphoribosyltransferase catalytic" evidence="16">
    <location>
        <begin position="54"/>
        <end position="190"/>
    </location>
</feature>
<dbReference type="GO" id="GO:0000105">
    <property type="term" value="P:L-histidine biosynthetic process"/>
    <property type="evidence" value="ECO:0007669"/>
    <property type="project" value="UniProtKB-UniRule"/>
</dbReference>
<dbReference type="Proteomes" id="UP000183245">
    <property type="component" value="Unassembled WGS sequence"/>
</dbReference>
<dbReference type="SUPFAM" id="SSF53850">
    <property type="entry name" value="Periplasmic binding protein-like II"/>
    <property type="match status" value="1"/>
</dbReference>
<dbReference type="FunFam" id="3.40.190.10:FF:000008">
    <property type="entry name" value="ATP phosphoribosyltransferase"/>
    <property type="match status" value="1"/>
</dbReference>
<comment type="caution">
    <text evidence="17">The sequence shown here is derived from an EMBL/GenBank/DDBJ whole genome shotgun (WGS) entry which is preliminary data.</text>
</comment>
<dbReference type="NCBIfam" id="TIGR00070">
    <property type="entry name" value="hisG"/>
    <property type="match status" value="1"/>
</dbReference>
<sequence>MNRITTRIAIQKDGRLRERSLEALKALGYEFVVSNDRTLKAFSLCGQAELLLIRNRDIPLYVATGSAELGIVGENIVRENGYDLPVLAELGFALCRLMIAVPADSLIDDVDMLEGKRIATSYPVSLRKFLAWENVSAEIIELSGSVEIAPSVGLADAICDLVDSGRTLREYGLKPLCTIYESQAVLIASPLLNPADHPPGHYKRTAPTSSLIPALQT</sequence>
<dbReference type="EMBL" id="MNZT01000080">
    <property type="protein sequence ID" value="OIP96715.1"/>
    <property type="molecule type" value="Genomic_DNA"/>
</dbReference>
<evidence type="ECO:0000256" key="3">
    <source>
        <dbReference type="ARBA" id="ARBA00004667"/>
    </source>
</evidence>
<accession>A0A1J5IJ37</accession>
<evidence type="ECO:0000313" key="18">
    <source>
        <dbReference type="Proteomes" id="UP000183245"/>
    </source>
</evidence>
<evidence type="ECO:0000256" key="11">
    <source>
        <dbReference type="ARBA" id="ARBA00022840"/>
    </source>
</evidence>
<evidence type="ECO:0000256" key="15">
    <source>
        <dbReference type="SAM" id="MobiDB-lite"/>
    </source>
</evidence>
<feature type="compositionally biased region" description="Polar residues" evidence="15">
    <location>
        <begin position="206"/>
        <end position="217"/>
    </location>
</feature>
<dbReference type="PROSITE" id="PS01316">
    <property type="entry name" value="ATP_P_PHORIBOSYLTR"/>
    <property type="match status" value="1"/>
</dbReference>
<keyword evidence="8 17" id="KW-0328">Glycosyltransferase</keyword>
<protein>
    <recommendedName>
        <fullName evidence="5 14">ATP phosphoribosyltransferase</fullName>
        <ecNumber evidence="4 14">2.4.2.17</ecNumber>
    </recommendedName>
</protein>
<gene>
    <name evidence="17" type="ORF">AUK40_04685</name>
</gene>
<comment type="function">
    <text evidence="13">Catalyzes the condensation of ATP and 5-phosphoribose 1-diphosphate to form N'-(5'-phosphoribosyl)-ATP (PR-ATP). Has a crucial role in the pathway because the rate of histidine biosynthesis seems to be controlled primarily by regulation of HisG enzymatic activity.</text>
</comment>
<dbReference type="GO" id="GO:0005524">
    <property type="term" value="F:ATP binding"/>
    <property type="evidence" value="ECO:0007669"/>
    <property type="project" value="UniProtKB-KW"/>
</dbReference>
<keyword evidence="11" id="KW-0067">ATP-binding</keyword>
<evidence type="ECO:0000256" key="12">
    <source>
        <dbReference type="ARBA" id="ARBA00023102"/>
    </source>
</evidence>
<evidence type="ECO:0000313" key="17">
    <source>
        <dbReference type="EMBL" id="OIP96715.1"/>
    </source>
</evidence>
<organism evidence="17 18">
    <name type="scientific">Candidatus Wirthbacteria bacterium CG2_30_54_11</name>
    <dbReference type="NCBI Taxonomy" id="1817892"/>
    <lineage>
        <taxon>Bacteria</taxon>
        <taxon>Candidatus Wirthbacteria</taxon>
    </lineage>
</organism>
<evidence type="ECO:0000256" key="2">
    <source>
        <dbReference type="ARBA" id="ARBA00004496"/>
    </source>
</evidence>
<dbReference type="InterPro" id="IPR013820">
    <property type="entry name" value="ATP_PRibTrfase_cat"/>
</dbReference>
<feature type="region of interest" description="Disordered" evidence="15">
    <location>
        <begin position="198"/>
        <end position="217"/>
    </location>
</feature>
<evidence type="ECO:0000256" key="5">
    <source>
        <dbReference type="ARBA" id="ARBA00020998"/>
    </source>
</evidence>
<dbReference type="GO" id="GO:0005737">
    <property type="term" value="C:cytoplasm"/>
    <property type="evidence" value="ECO:0007669"/>
    <property type="project" value="UniProtKB-SubCell"/>
</dbReference>
<dbReference type="PANTHER" id="PTHR21403:SF8">
    <property type="entry name" value="ATP PHOSPHORIBOSYLTRANSFERASE"/>
    <property type="match status" value="1"/>
</dbReference>